<sequence length="29" mass="3553">MSKSEIRNRKTFLSQKNYGIYNFVTREIE</sequence>
<dbReference type="EMBL" id="BK015853">
    <property type="protein sequence ID" value="DAD69656.1"/>
    <property type="molecule type" value="Genomic_DNA"/>
</dbReference>
<protein>
    <submittedName>
        <fullName evidence="1">Uncharacterized protein</fullName>
    </submittedName>
</protein>
<accession>A0A8S5LIE5</accession>
<reference evidence="1" key="1">
    <citation type="journal article" date="2021" name="Proc. Natl. Acad. Sci. U.S.A.">
        <title>A Catalog of Tens of Thousands of Viruses from Human Metagenomes Reveals Hidden Associations with Chronic Diseases.</title>
        <authorList>
            <person name="Tisza M.J."/>
            <person name="Buck C.B."/>
        </authorList>
    </citation>
    <scope>NUCLEOTIDE SEQUENCE</scope>
    <source>
        <strain evidence="1">CtlHU7</strain>
    </source>
</reference>
<evidence type="ECO:0000313" key="1">
    <source>
        <dbReference type="EMBL" id="DAD69656.1"/>
    </source>
</evidence>
<name>A0A8S5LIE5_9CAUD</name>
<proteinExistence type="predicted"/>
<organism evidence="1">
    <name type="scientific">Siphoviridae sp. ctlHU7</name>
    <dbReference type="NCBI Taxonomy" id="2827588"/>
    <lineage>
        <taxon>Viruses</taxon>
        <taxon>Duplodnaviria</taxon>
        <taxon>Heunggongvirae</taxon>
        <taxon>Uroviricota</taxon>
        <taxon>Caudoviricetes</taxon>
    </lineage>
</organism>